<organism evidence="1 2">
    <name type="scientific">Lactarius akahatsu</name>
    <dbReference type="NCBI Taxonomy" id="416441"/>
    <lineage>
        <taxon>Eukaryota</taxon>
        <taxon>Fungi</taxon>
        <taxon>Dikarya</taxon>
        <taxon>Basidiomycota</taxon>
        <taxon>Agaricomycotina</taxon>
        <taxon>Agaricomycetes</taxon>
        <taxon>Russulales</taxon>
        <taxon>Russulaceae</taxon>
        <taxon>Lactarius</taxon>
    </lineage>
</organism>
<gene>
    <name evidence="1" type="ORF">EDB92DRAFT_1814643</name>
</gene>
<sequence>MTTSARILEHPFSFRCGEAKGKAGVGQVNDNEKFHWHAVTGDRRKSRVTTPKTFEQCVVVRVGYMCRGFADNGERAHVCRPRIFSTHPTTIIVRFPAPKKPVTPGLGQLLGGGNDFWKEKGLTLVLRGRWAVDTPDSLRCDEKANRFGRVEEDNRLILQSKGSEMEERDTRQGVNCTEKELMVNKLVGWGSFGGNSHHHLSLISSLVFFLVRRRGRGAERKARSGGVPAPSRNEVAIVNLKLVLVKQLENDILQRSRSSRVPVPESAALRGGFAIVSDLSEERHAQPLTGPLGWF</sequence>
<evidence type="ECO:0000313" key="2">
    <source>
        <dbReference type="Proteomes" id="UP001201163"/>
    </source>
</evidence>
<name>A0AAD4LP01_9AGAM</name>
<reference evidence="1" key="1">
    <citation type="submission" date="2022-01" db="EMBL/GenBank/DDBJ databases">
        <title>Comparative genomics reveals a dynamic genome evolution in the ectomycorrhizal milk-cap (Lactarius) mushrooms.</title>
        <authorList>
            <consortium name="DOE Joint Genome Institute"/>
            <person name="Lebreton A."/>
            <person name="Tang N."/>
            <person name="Kuo A."/>
            <person name="LaButti K."/>
            <person name="Drula E."/>
            <person name="Barry K."/>
            <person name="Clum A."/>
            <person name="Lipzen A."/>
            <person name="Mousain D."/>
            <person name="Ng V."/>
            <person name="Wang R."/>
            <person name="Wang X."/>
            <person name="Dai Y."/>
            <person name="Henrissat B."/>
            <person name="Grigoriev I.V."/>
            <person name="Guerin-Laguette A."/>
            <person name="Yu F."/>
            <person name="Martin F.M."/>
        </authorList>
    </citation>
    <scope>NUCLEOTIDE SEQUENCE</scope>
    <source>
        <strain evidence="1">QP</strain>
    </source>
</reference>
<keyword evidence="2" id="KW-1185">Reference proteome</keyword>
<dbReference type="AlphaFoldDB" id="A0AAD4LP01"/>
<accession>A0AAD4LP01</accession>
<protein>
    <submittedName>
        <fullName evidence="1">Uncharacterized protein</fullName>
    </submittedName>
</protein>
<dbReference type="Proteomes" id="UP001201163">
    <property type="component" value="Unassembled WGS sequence"/>
</dbReference>
<comment type="caution">
    <text evidence="1">The sequence shown here is derived from an EMBL/GenBank/DDBJ whole genome shotgun (WGS) entry which is preliminary data.</text>
</comment>
<evidence type="ECO:0000313" key="1">
    <source>
        <dbReference type="EMBL" id="KAH8995323.1"/>
    </source>
</evidence>
<proteinExistence type="predicted"/>
<dbReference type="EMBL" id="JAKELL010000012">
    <property type="protein sequence ID" value="KAH8995323.1"/>
    <property type="molecule type" value="Genomic_DNA"/>
</dbReference>